<evidence type="ECO:0000256" key="3">
    <source>
        <dbReference type="ARBA" id="ARBA00008218"/>
    </source>
</evidence>
<comment type="function">
    <text evidence="1">May play a role in mRNA splicing.</text>
</comment>
<dbReference type="PANTHER" id="PTHR31077">
    <property type="entry name" value="U4/U6.U5 SMALL NUCLEAR RIBONUCLEOPROTEIN 27 KDA PROTEIN"/>
    <property type="match status" value="1"/>
</dbReference>
<dbReference type="InterPro" id="IPR013957">
    <property type="entry name" value="SNRNP27"/>
</dbReference>
<evidence type="ECO:0000256" key="5">
    <source>
        <dbReference type="ARBA" id="ARBA00014357"/>
    </source>
</evidence>
<proteinExistence type="inferred from homology"/>
<reference evidence="12 13" key="1">
    <citation type="submission" date="2019-03" db="EMBL/GenBank/DDBJ databases">
        <title>An improved genome assembly of the fluke Schistosoma japonicum.</title>
        <authorList>
            <person name="Hu W."/>
            <person name="Luo F."/>
            <person name="Yin M."/>
            <person name="Mo X."/>
            <person name="Sun C."/>
            <person name="Wu Q."/>
            <person name="Zhu B."/>
            <person name="Xiang M."/>
            <person name="Wang J."/>
            <person name="Wang Y."/>
            <person name="Zhang T."/>
            <person name="Xu B."/>
            <person name="Zheng H."/>
            <person name="Feng Z."/>
        </authorList>
    </citation>
    <scope>NUCLEOTIDE SEQUENCE [LARGE SCALE GENOMIC DNA]</scope>
    <source>
        <strain evidence="12">HuSjv2</strain>
        <tissue evidence="12">Worms</tissue>
    </source>
</reference>
<comment type="subcellular location">
    <subcellularLocation>
        <location evidence="2">Nucleus</location>
    </subcellularLocation>
</comment>
<gene>
    <name evidence="12" type="ORF">EWB00_001783</name>
</gene>
<keyword evidence="12" id="KW-0687">Ribonucleoprotein</keyword>
<protein>
    <recommendedName>
        <fullName evidence="5">U4/U6.U5 small nuclear ribonucleoprotein 27 kDa protein</fullName>
    </recommendedName>
    <alternativeName>
        <fullName evidence="9">U4/U6.U5 tri-snRNP-associated protein 3</fullName>
    </alternativeName>
</protein>
<comment type="subunit">
    <text evidence="4">Part of a tri-snRNP complex.</text>
</comment>
<feature type="compositionally biased region" description="Basic and acidic residues" evidence="10">
    <location>
        <begin position="19"/>
        <end position="96"/>
    </location>
</feature>
<evidence type="ECO:0000256" key="8">
    <source>
        <dbReference type="ARBA" id="ARBA00023242"/>
    </source>
</evidence>
<dbReference type="GO" id="GO:0071011">
    <property type="term" value="C:precatalytic spliceosome"/>
    <property type="evidence" value="ECO:0007669"/>
    <property type="project" value="TreeGrafter"/>
</dbReference>
<comment type="similarity">
    <text evidence="3">Belongs to the SNUT3 family.</text>
</comment>
<keyword evidence="6" id="KW-0507">mRNA processing</keyword>
<evidence type="ECO:0000313" key="12">
    <source>
        <dbReference type="EMBL" id="TNN15001.1"/>
    </source>
</evidence>
<evidence type="ECO:0000256" key="4">
    <source>
        <dbReference type="ARBA" id="ARBA00011825"/>
    </source>
</evidence>
<dbReference type="EMBL" id="SKCS01000160">
    <property type="protein sequence ID" value="TNN15001.1"/>
    <property type="molecule type" value="Genomic_DNA"/>
</dbReference>
<dbReference type="GO" id="GO:0006397">
    <property type="term" value="P:mRNA processing"/>
    <property type="evidence" value="ECO:0007669"/>
    <property type="project" value="UniProtKB-KW"/>
</dbReference>
<dbReference type="GO" id="GO:0008380">
    <property type="term" value="P:RNA splicing"/>
    <property type="evidence" value="ECO:0007669"/>
    <property type="project" value="UniProtKB-KW"/>
</dbReference>
<evidence type="ECO:0000256" key="7">
    <source>
        <dbReference type="ARBA" id="ARBA00023187"/>
    </source>
</evidence>
<dbReference type="STRING" id="6182.A0A4Z2DEW0"/>
<feature type="region of interest" description="Disordered" evidence="10">
    <location>
        <begin position="19"/>
        <end position="108"/>
    </location>
</feature>
<keyword evidence="7" id="KW-0508">mRNA splicing</keyword>
<dbReference type="AlphaFoldDB" id="A0A4Z2DEW0"/>
<dbReference type="Pfam" id="PF08648">
    <property type="entry name" value="SNRNP27"/>
    <property type="match status" value="1"/>
</dbReference>
<dbReference type="Proteomes" id="UP000311919">
    <property type="component" value="Unassembled WGS sequence"/>
</dbReference>
<evidence type="ECO:0000256" key="1">
    <source>
        <dbReference type="ARBA" id="ARBA00003632"/>
    </source>
</evidence>
<organism evidence="12 13">
    <name type="scientific">Schistosoma japonicum</name>
    <name type="common">Blood fluke</name>
    <dbReference type="NCBI Taxonomy" id="6182"/>
    <lineage>
        <taxon>Eukaryota</taxon>
        <taxon>Metazoa</taxon>
        <taxon>Spiralia</taxon>
        <taxon>Lophotrochozoa</taxon>
        <taxon>Platyhelminthes</taxon>
        <taxon>Trematoda</taxon>
        <taxon>Digenea</taxon>
        <taxon>Strigeidida</taxon>
        <taxon>Schistosomatoidea</taxon>
        <taxon>Schistosomatidae</taxon>
        <taxon>Schistosoma</taxon>
    </lineage>
</organism>
<accession>A0A4Z2DEW0</accession>
<evidence type="ECO:0000256" key="2">
    <source>
        <dbReference type="ARBA" id="ARBA00004123"/>
    </source>
</evidence>
<comment type="caution">
    <text evidence="12">The sequence shown here is derived from an EMBL/GenBank/DDBJ whole genome shotgun (WGS) entry which is preliminary data.</text>
</comment>
<name>A0A4Z2DEW0_SCHJA</name>
<evidence type="ECO:0000259" key="11">
    <source>
        <dbReference type="Pfam" id="PF08648"/>
    </source>
</evidence>
<evidence type="ECO:0000313" key="13">
    <source>
        <dbReference type="Proteomes" id="UP000311919"/>
    </source>
</evidence>
<evidence type="ECO:0000256" key="6">
    <source>
        <dbReference type="ARBA" id="ARBA00022664"/>
    </source>
</evidence>
<dbReference type="PANTHER" id="PTHR31077:SF1">
    <property type="entry name" value="U4_U6.U5 SMALL NUCLEAR RIBONUCLEOPROTEIN 27 KDA PROTEIN"/>
    <property type="match status" value="1"/>
</dbReference>
<keyword evidence="8" id="KW-0539">Nucleus</keyword>
<dbReference type="OrthoDB" id="21368at2759"/>
<feature type="domain" description="U4/U6.U5 small nuclear ribonucleoprotein 27kDa protein" evidence="11">
    <location>
        <begin position="129"/>
        <end position="184"/>
    </location>
</feature>
<evidence type="ECO:0000256" key="10">
    <source>
        <dbReference type="SAM" id="MobiDB-lite"/>
    </source>
</evidence>
<keyword evidence="13" id="KW-1185">Reference proteome</keyword>
<evidence type="ECO:0000256" key="9">
    <source>
        <dbReference type="ARBA" id="ARBA00031864"/>
    </source>
</evidence>
<sequence length="185" mass="22254">MDTKLFLSLSAVANISHKYNLEVTEKSPRPRSHDRYRDHSDNGERSRKHRDDYHRRDRDHEYDYEERGVDRERYRHEKEKRRDRDGRRKHEQNHSERRNRRTRSRSPVVTTEAEVVEYEEAEPTEPVTEEEAKMMRTMGFCNFGTTKGKHVIGNSVYVANISKQRKYRQYMNRRGGFNSPLDPVA</sequence>